<feature type="transmembrane region" description="Helical" evidence="5">
    <location>
        <begin position="20"/>
        <end position="41"/>
    </location>
</feature>
<dbReference type="PANTHER" id="PTHR43528:SF1">
    <property type="entry name" value="ALPHA-KETOGLUTARATE PERMEASE"/>
    <property type="match status" value="1"/>
</dbReference>
<evidence type="ECO:0000256" key="5">
    <source>
        <dbReference type="SAM" id="Phobius"/>
    </source>
</evidence>
<dbReference type="SUPFAM" id="SSF103473">
    <property type="entry name" value="MFS general substrate transporter"/>
    <property type="match status" value="1"/>
</dbReference>
<proteinExistence type="predicted"/>
<dbReference type="Proteomes" id="UP000192929">
    <property type="component" value="Unassembled WGS sequence"/>
</dbReference>
<dbReference type="AlphaFoldDB" id="A0A1X7DX89"/>
<name>A0A1X7DX89_9MICC</name>
<dbReference type="EMBL" id="FXAC01000017">
    <property type="protein sequence ID" value="SMF23505.1"/>
    <property type="molecule type" value="Genomic_DNA"/>
</dbReference>
<keyword evidence="5" id="KW-0812">Transmembrane</keyword>
<dbReference type="GO" id="GO:0005886">
    <property type="term" value="C:plasma membrane"/>
    <property type="evidence" value="ECO:0007669"/>
    <property type="project" value="UniProtKB-SubCell"/>
</dbReference>
<evidence type="ECO:0000256" key="3">
    <source>
        <dbReference type="ARBA" id="ARBA00022475"/>
    </source>
</evidence>
<dbReference type="Gene3D" id="1.20.1250.20">
    <property type="entry name" value="MFS general substrate transporter like domains"/>
    <property type="match status" value="1"/>
</dbReference>
<organism evidence="6 7">
    <name type="scientific">Kocuria marina subsp. indica</name>
    <dbReference type="NCBI Taxonomy" id="1049583"/>
    <lineage>
        <taxon>Bacteria</taxon>
        <taxon>Bacillati</taxon>
        <taxon>Actinomycetota</taxon>
        <taxon>Actinomycetes</taxon>
        <taxon>Micrococcales</taxon>
        <taxon>Micrococcaceae</taxon>
        <taxon>Kocuria</taxon>
    </lineage>
</organism>
<evidence type="ECO:0000256" key="1">
    <source>
        <dbReference type="ARBA" id="ARBA00004651"/>
    </source>
</evidence>
<dbReference type="PANTHER" id="PTHR43528">
    <property type="entry name" value="ALPHA-KETOGLUTARATE PERMEASE"/>
    <property type="match status" value="1"/>
</dbReference>
<evidence type="ECO:0000313" key="7">
    <source>
        <dbReference type="Proteomes" id="UP000192929"/>
    </source>
</evidence>
<evidence type="ECO:0000256" key="2">
    <source>
        <dbReference type="ARBA" id="ARBA00022448"/>
    </source>
</evidence>
<keyword evidence="7" id="KW-1185">Reference proteome</keyword>
<feature type="transmembrane region" description="Helical" evidence="5">
    <location>
        <begin position="83"/>
        <end position="101"/>
    </location>
</feature>
<dbReference type="RefSeq" id="WP_143467423.1">
    <property type="nucleotide sequence ID" value="NZ_FXAC01000017.1"/>
</dbReference>
<feature type="transmembrane region" description="Helical" evidence="5">
    <location>
        <begin position="53"/>
        <end position="71"/>
    </location>
</feature>
<comment type="subcellular location">
    <subcellularLocation>
        <location evidence="1">Cell membrane</location>
        <topology evidence="1">Multi-pass membrane protein</topology>
    </subcellularLocation>
</comment>
<evidence type="ECO:0000313" key="6">
    <source>
        <dbReference type="EMBL" id="SMF23505.1"/>
    </source>
</evidence>
<sequence length="176" mass="18797">MWGKLSDIWGQRPSLIIGNLVPLLLFFPLNAMVGQMFLSLFLPATSVRTVGMAFPYAVAVAIFGGTAPYLQNWISTQYSAGMFSLHVCLLLVVSTVVASILPETKAKDLAALGSAFSRYDVAPAPSRCGGDVVVQGRVPDVEPGRAGITSWGYAAASCWRTPRCRTGRAHGPHRSA</sequence>
<keyword evidence="3" id="KW-1003">Cell membrane</keyword>
<keyword evidence="4" id="KW-0769">Symport</keyword>
<dbReference type="GO" id="GO:0015293">
    <property type="term" value="F:symporter activity"/>
    <property type="evidence" value="ECO:0007669"/>
    <property type="project" value="UniProtKB-KW"/>
</dbReference>
<keyword evidence="2" id="KW-0813">Transport</keyword>
<accession>A0A1X7DX89</accession>
<evidence type="ECO:0000256" key="4">
    <source>
        <dbReference type="ARBA" id="ARBA00022847"/>
    </source>
</evidence>
<keyword evidence="5" id="KW-1133">Transmembrane helix</keyword>
<dbReference type="InterPro" id="IPR036259">
    <property type="entry name" value="MFS_trans_sf"/>
</dbReference>
<keyword evidence="5" id="KW-0472">Membrane</keyword>
<reference evidence="7" key="1">
    <citation type="submission" date="2017-04" db="EMBL/GenBank/DDBJ databases">
        <authorList>
            <person name="Varghese N."/>
            <person name="Submissions S."/>
        </authorList>
    </citation>
    <scope>NUCLEOTIDE SEQUENCE [LARGE SCALE GENOMIC DNA]</scope>
    <source>
        <strain evidence="7">NIO-1021</strain>
    </source>
</reference>
<gene>
    <name evidence="6" type="ORF">SAMN06296028_1176</name>
</gene>
<dbReference type="InterPro" id="IPR051084">
    <property type="entry name" value="H+-coupled_symporters"/>
</dbReference>
<protein>
    <submittedName>
        <fullName evidence="6">Uncharacterized protein</fullName>
    </submittedName>
</protein>